<dbReference type="STRING" id="880070.Cycma_0264"/>
<name>G0J3A4_CYCMS</name>
<dbReference type="HOGENOM" id="CLU_2842470_0_0_10"/>
<proteinExistence type="predicted"/>
<dbReference type="OrthoDB" id="9807855at2"/>
<evidence type="ECO:0000313" key="2">
    <source>
        <dbReference type="Proteomes" id="UP000001635"/>
    </source>
</evidence>
<sequence length="65" mass="7412">MTDQDPMPFGMHKGKSMANVPDSYLIWIYNRIQIKAESGNNLTKDEAAVLGYIEDFGVENLEIEY</sequence>
<dbReference type="Proteomes" id="UP000001635">
    <property type="component" value="Chromosome"/>
</dbReference>
<dbReference type="RefSeq" id="WP_014018344.1">
    <property type="nucleotide sequence ID" value="NC_015914.1"/>
</dbReference>
<reference evidence="2" key="1">
    <citation type="submission" date="2011-07" db="EMBL/GenBank/DDBJ databases">
        <title>The complete genome of Cyclobacterium marinum DSM 745.</title>
        <authorList>
            <person name="Lucas S."/>
            <person name="Han J."/>
            <person name="Lapidus A."/>
            <person name="Bruce D."/>
            <person name="Goodwin L."/>
            <person name="Pitluck S."/>
            <person name="Peters L."/>
            <person name="Kyrpides N."/>
            <person name="Mavromatis K."/>
            <person name="Ivanova N."/>
            <person name="Ovchinnikova G."/>
            <person name="Chertkov O."/>
            <person name="Detter J.C."/>
            <person name="Tapia R."/>
            <person name="Han C."/>
            <person name="Land M."/>
            <person name="Hauser L."/>
            <person name="Markowitz V."/>
            <person name="Cheng J.-F."/>
            <person name="Hugenholtz P."/>
            <person name="Woyke T."/>
            <person name="Wu D."/>
            <person name="Tindall B."/>
            <person name="Schuetze A."/>
            <person name="Brambilla E."/>
            <person name="Klenk H.-P."/>
            <person name="Eisen J.A."/>
        </authorList>
    </citation>
    <scope>NUCLEOTIDE SEQUENCE [LARGE SCALE GENOMIC DNA]</scope>
    <source>
        <strain evidence="2">ATCC 25205 / DSM 745 / LMG 13164 / NCIMB 1802</strain>
    </source>
</reference>
<dbReference type="AlphaFoldDB" id="G0J3A4"/>
<organism evidence="1 2">
    <name type="scientific">Cyclobacterium marinum (strain ATCC 25205 / DSM 745 / LMG 13164 / NCIMB 1802)</name>
    <name type="common">Flectobacillus marinus</name>
    <dbReference type="NCBI Taxonomy" id="880070"/>
    <lineage>
        <taxon>Bacteria</taxon>
        <taxon>Pseudomonadati</taxon>
        <taxon>Bacteroidota</taxon>
        <taxon>Cytophagia</taxon>
        <taxon>Cytophagales</taxon>
        <taxon>Cyclobacteriaceae</taxon>
        <taxon>Cyclobacterium</taxon>
    </lineage>
</organism>
<keyword evidence="2" id="KW-1185">Reference proteome</keyword>
<accession>G0J3A4</accession>
<gene>
    <name evidence="1" type="ordered locus">Cycma_0264</name>
</gene>
<dbReference type="Pfam" id="PF12843">
    <property type="entry name" value="QSregVF_b"/>
    <property type="match status" value="1"/>
</dbReference>
<dbReference type="KEGG" id="cmr:Cycma_0264"/>
<dbReference type="eggNOG" id="COG3530">
    <property type="taxonomic scope" value="Bacteria"/>
</dbReference>
<dbReference type="InterPro" id="IPR024530">
    <property type="entry name" value="QSregVF_b"/>
</dbReference>
<evidence type="ECO:0000313" key="1">
    <source>
        <dbReference type="EMBL" id="AEL24045.1"/>
    </source>
</evidence>
<dbReference type="EMBL" id="CP002955">
    <property type="protein sequence ID" value="AEL24045.1"/>
    <property type="molecule type" value="Genomic_DNA"/>
</dbReference>
<protein>
    <submittedName>
        <fullName evidence="1">Uncharacterized protein</fullName>
    </submittedName>
</protein>